<dbReference type="PANTHER" id="PTHR24027">
    <property type="entry name" value="CADHERIN-23"/>
    <property type="match status" value="1"/>
</dbReference>
<dbReference type="InterPro" id="IPR039808">
    <property type="entry name" value="Cadherin"/>
</dbReference>
<keyword evidence="2" id="KW-0812">Transmembrane</keyword>
<comment type="subcellular location">
    <subcellularLocation>
        <location evidence="1">Membrane</location>
    </subcellularLocation>
</comment>
<dbReference type="InterPro" id="IPR020894">
    <property type="entry name" value="Cadherin_CS"/>
</dbReference>
<dbReference type="GO" id="GO:0008013">
    <property type="term" value="F:beta-catenin binding"/>
    <property type="evidence" value="ECO:0007669"/>
    <property type="project" value="TreeGrafter"/>
</dbReference>
<feature type="domain" description="Cadherin" evidence="9">
    <location>
        <begin position="2"/>
        <end position="71"/>
    </location>
</feature>
<dbReference type="GO" id="GO:0005509">
    <property type="term" value="F:calcium ion binding"/>
    <property type="evidence" value="ECO:0007669"/>
    <property type="project" value="UniProtKB-UniRule"/>
</dbReference>
<dbReference type="InterPro" id="IPR015919">
    <property type="entry name" value="Cadherin-like_sf"/>
</dbReference>
<evidence type="ECO:0000256" key="8">
    <source>
        <dbReference type="PROSITE-ProRule" id="PRU00043"/>
    </source>
</evidence>
<dbReference type="CDD" id="cd11304">
    <property type="entry name" value="Cadherin_repeat"/>
    <property type="match status" value="4"/>
</dbReference>
<evidence type="ECO:0000256" key="5">
    <source>
        <dbReference type="ARBA" id="ARBA00022989"/>
    </source>
</evidence>
<dbReference type="Ensembl" id="ENSGWIT00000027150.1">
    <property type="protein sequence ID" value="ENSGWIP00000024823.1"/>
    <property type="gene ID" value="ENSGWIG00000013136.1"/>
</dbReference>
<feature type="domain" description="Cadherin" evidence="9">
    <location>
        <begin position="191"/>
        <end position="296"/>
    </location>
</feature>
<evidence type="ECO:0000256" key="4">
    <source>
        <dbReference type="ARBA" id="ARBA00022837"/>
    </source>
</evidence>
<reference evidence="10" key="1">
    <citation type="submission" date="2020-06" db="EMBL/GenBank/DDBJ databases">
        <authorList>
            <consortium name="Wellcome Sanger Institute Data Sharing"/>
        </authorList>
    </citation>
    <scope>NUCLEOTIDE SEQUENCE [LARGE SCALE GENOMIC DNA]</scope>
</reference>
<dbReference type="InterPro" id="IPR002126">
    <property type="entry name" value="Cadherin-like_dom"/>
</dbReference>
<keyword evidence="6" id="KW-0472">Membrane</keyword>
<keyword evidence="7" id="KW-0325">Glycoprotein</keyword>
<evidence type="ECO:0000259" key="9">
    <source>
        <dbReference type="PROSITE" id="PS50268"/>
    </source>
</evidence>
<accession>A0A8C5EPE0</accession>
<keyword evidence="11" id="KW-1185">Reference proteome</keyword>
<dbReference type="PROSITE" id="PS50268">
    <property type="entry name" value="CADHERIN_2"/>
    <property type="match status" value="4"/>
</dbReference>
<dbReference type="Pfam" id="PF00028">
    <property type="entry name" value="Cadherin"/>
    <property type="match status" value="2"/>
</dbReference>
<dbReference type="GO" id="GO:0007156">
    <property type="term" value="P:homophilic cell adhesion via plasma membrane adhesion molecules"/>
    <property type="evidence" value="ECO:0007669"/>
    <property type="project" value="InterPro"/>
</dbReference>
<keyword evidence="5" id="KW-1133">Transmembrane helix</keyword>
<sequence length="406" mass="44487">MNAELYYSLYGPSSDLFSIDPHSGAIFSSSDIHDNDDSTLHVHVEDAGETPKFDITTVSVRFQNSSDFPRLNVEIVHFSLSEDEPVGTLVAVISAASSRFWVNSSTGEIYTKQPLRLFNIYQFRVIAFDHGSVPLFSTATVTVRSEPHNLYPPMFLPVKTLLAFVLKGGNSSNFALVHINVINTNDAPIFSSTRYLANISEDSSIGTSVVKVSALDQDSFSDWSRFFFSIASGNTELSFTIDASSGVVSVNSRLDRELCSIYHLTITATDNGSPPATGTTDVIVTIVDVNDNAPMLISTLAEVKENQPQGTIAARLNASDPDSPPNQGPFTYWLINSSGTFSLTSDGVLITTSVLDREQMSAYIVLVGVKFHIFVIINLSKGLIPNFKYLVYFDSCTFKIFKFVNL</sequence>
<reference evidence="10" key="3">
    <citation type="submission" date="2025-09" db="UniProtKB">
        <authorList>
            <consortium name="Ensembl"/>
        </authorList>
    </citation>
    <scope>IDENTIFICATION</scope>
</reference>
<dbReference type="PROSITE" id="PS00232">
    <property type="entry name" value="CADHERIN_1"/>
    <property type="match status" value="1"/>
</dbReference>
<feature type="domain" description="Cadherin" evidence="9">
    <location>
        <begin position="295"/>
        <end position="367"/>
    </location>
</feature>
<evidence type="ECO:0000256" key="3">
    <source>
        <dbReference type="ARBA" id="ARBA00022737"/>
    </source>
</evidence>
<proteinExistence type="predicted"/>
<dbReference type="GO" id="GO:0045296">
    <property type="term" value="F:cadherin binding"/>
    <property type="evidence" value="ECO:0007669"/>
    <property type="project" value="TreeGrafter"/>
</dbReference>
<dbReference type="GO" id="GO:0016342">
    <property type="term" value="C:catenin complex"/>
    <property type="evidence" value="ECO:0007669"/>
    <property type="project" value="TreeGrafter"/>
</dbReference>
<evidence type="ECO:0000256" key="7">
    <source>
        <dbReference type="ARBA" id="ARBA00023180"/>
    </source>
</evidence>
<organism evidence="10 11">
    <name type="scientific">Gouania willdenowi</name>
    <name type="common">Blunt-snouted clingfish</name>
    <name type="synonym">Lepadogaster willdenowi</name>
    <dbReference type="NCBI Taxonomy" id="441366"/>
    <lineage>
        <taxon>Eukaryota</taxon>
        <taxon>Metazoa</taxon>
        <taxon>Chordata</taxon>
        <taxon>Craniata</taxon>
        <taxon>Vertebrata</taxon>
        <taxon>Euteleostomi</taxon>
        <taxon>Actinopterygii</taxon>
        <taxon>Neopterygii</taxon>
        <taxon>Teleostei</taxon>
        <taxon>Neoteleostei</taxon>
        <taxon>Acanthomorphata</taxon>
        <taxon>Ovalentaria</taxon>
        <taxon>Blenniimorphae</taxon>
        <taxon>Blenniiformes</taxon>
        <taxon>Gobiesocoidei</taxon>
        <taxon>Gobiesocidae</taxon>
        <taxon>Gobiesocinae</taxon>
        <taxon>Gouania</taxon>
    </lineage>
</organism>
<evidence type="ECO:0000256" key="1">
    <source>
        <dbReference type="ARBA" id="ARBA00004370"/>
    </source>
</evidence>
<protein>
    <recommendedName>
        <fullName evidence="9">Cadherin domain-containing protein</fullName>
    </recommendedName>
</protein>
<dbReference type="SUPFAM" id="SSF49313">
    <property type="entry name" value="Cadherin-like"/>
    <property type="match status" value="4"/>
</dbReference>
<reference evidence="10" key="2">
    <citation type="submission" date="2025-08" db="UniProtKB">
        <authorList>
            <consortium name="Ensembl"/>
        </authorList>
    </citation>
    <scope>IDENTIFICATION</scope>
</reference>
<dbReference type="PRINTS" id="PR00205">
    <property type="entry name" value="CADHERIN"/>
</dbReference>
<dbReference type="AlphaFoldDB" id="A0A8C5EPE0"/>
<keyword evidence="3" id="KW-0677">Repeat</keyword>
<dbReference type="PANTHER" id="PTHR24027:SF438">
    <property type="entry name" value="CADHERIN 23"/>
    <property type="match status" value="1"/>
</dbReference>
<dbReference type="FunFam" id="2.60.40.60:FF:000080">
    <property type="entry name" value="FAT atypical cadherin 1"/>
    <property type="match status" value="1"/>
</dbReference>
<evidence type="ECO:0000256" key="6">
    <source>
        <dbReference type="ARBA" id="ARBA00023136"/>
    </source>
</evidence>
<evidence type="ECO:0000313" key="10">
    <source>
        <dbReference type="Ensembl" id="ENSGWIP00000024823.1"/>
    </source>
</evidence>
<dbReference type="GO" id="GO:0016477">
    <property type="term" value="P:cell migration"/>
    <property type="evidence" value="ECO:0007669"/>
    <property type="project" value="TreeGrafter"/>
</dbReference>
<name>A0A8C5EPE0_GOUWI</name>
<dbReference type="GO" id="GO:0009653">
    <property type="term" value="P:anatomical structure morphogenesis"/>
    <property type="evidence" value="ECO:0007669"/>
    <property type="project" value="UniProtKB-ARBA"/>
</dbReference>
<dbReference type="Gene3D" id="2.60.40.60">
    <property type="entry name" value="Cadherins"/>
    <property type="match status" value="4"/>
</dbReference>
<keyword evidence="4 8" id="KW-0106">Calcium</keyword>
<evidence type="ECO:0000313" key="11">
    <source>
        <dbReference type="Proteomes" id="UP000694680"/>
    </source>
</evidence>
<dbReference type="Proteomes" id="UP000694680">
    <property type="component" value="Chromosome 13"/>
</dbReference>
<dbReference type="SMART" id="SM00112">
    <property type="entry name" value="CA"/>
    <property type="match status" value="3"/>
</dbReference>
<feature type="domain" description="Cadherin" evidence="9">
    <location>
        <begin position="76"/>
        <end position="155"/>
    </location>
</feature>
<evidence type="ECO:0000256" key="2">
    <source>
        <dbReference type="ARBA" id="ARBA00022692"/>
    </source>
</evidence>